<dbReference type="AlphaFoldDB" id="A0A2G2Z3I5"/>
<proteinExistence type="predicted"/>
<comment type="caution">
    <text evidence="1">The sequence shown here is derived from an EMBL/GenBank/DDBJ whole genome shotgun (WGS) entry which is preliminary data.</text>
</comment>
<dbReference type="SUPFAM" id="SSF52047">
    <property type="entry name" value="RNI-like"/>
    <property type="match status" value="1"/>
</dbReference>
<reference evidence="1 2" key="2">
    <citation type="journal article" date="2017" name="Genome Biol.">
        <title>New reference genome sequences of hot pepper reveal the massive evolution of plant disease-resistance genes by retroduplication.</title>
        <authorList>
            <person name="Kim S."/>
            <person name="Park J."/>
            <person name="Yeom S.I."/>
            <person name="Kim Y.M."/>
            <person name="Seo E."/>
            <person name="Kim K.T."/>
            <person name="Kim M.S."/>
            <person name="Lee J.M."/>
            <person name="Cheong K."/>
            <person name="Shin H.S."/>
            <person name="Kim S.B."/>
            <person name="Han K."/>
            <person name="Lee J."/>
            <person name="Park M."/>
            <person name="Lee H.A."/>
            <person name="Lee H.Y."/>
            <person name="Lee Y."/>
            <person name="Oh S."/>
            <person name="Lee J.H."/>
            <person name="Choi E."/>
            <person name="Choi E."/>
            <person name="Lee S.E."/>
            <person name="Jeon J."/>
            <person name="Kim H."/>
            <person name="Choi G."/>
            <person name="Song H."/>
            <person name="Lee J."/>
            <person name="Lee S.C."/>
            <person name="Kwon J.K."/>
            <person name="Lee H.Y."/>
            <person name="Koo N."/>
            <person name="Hong Y."/>
            <person name="Kim R.W."/>
            <person name="Kang W.H."/>
            <person name="Huh J.H."/>
            <person name="Kang B.C."/>
            <person name="Yang T.J."/>
            <person name="Lee Y.H."/>
            <person name="Bennetzen J.L."/>
            <person name="Choi D."/>
        </authorList>
    </citation>
    <scope>NUCLEOTIDE SEQUENCE [LARGE SCALE GENOMIC DNA]</scope>
    <source>
        <strain evidence="2">cv. CM334</strain>
    </source>
</reference>
<keyword evidence="2" id="KW-1185">Reference proteome</keyword>
<dbReference type="EMBL" id="AYRZ02000007">
    <property type="protein sequence ID" value="PHT76572.1"/>
    <property type="molecule type" value="Genomic_DNA"/>
</dbReference>
<organism evidence="1 2">
    <name type="scientific">Capsicum annuum</name>
    <name type="common">Capsicum pepper</name>
    <dbReference type="NCBI Taxonomy" id="4072"/>
    <lineage>
        <taxon>Eukaryota</taxon>
        <taxon>Viridiplantae</taxon>
        <taxon>Streptophyta</taxon>
        <taxon>Embryophyta</taxon>
        <taxon>Tracheophyta</taxon>
        <taxon>Spermatophyta</taxon>
        <taxon>Magnoliopsida</taxon>
        <taxon>eudicotyledons</taxon>
        <taxon>Gunneridae</taxon>
        <taxon>Pentapetalae</taxon>
        <taxon>asterids</taxon>
        <taxon>lamiids</taxon>
        <taxon>Solanales</taxon>
        <taxon>Solanaceae</taxon>
        <taxon>Solanoideae</taxon>
        <taxon>Capsiceae</taxon>
        <taxon>Capsicum</taxon>
    </lineage>
</organism>
<accession>A0A2G2Z3I5</accession>
<sequence>MMEPFTIKTFALDISLRPYIRYNLINQWTFLLSKKCLMDLTLRIMRNHPYKLPSVMYSEELEKLILSNCIIRPPCSFRGFYKLKWLLLIQVTLELDNIPASFLWMPKLVRLEAKSCIGLDHLKIYAPRLVILSYTFNNSTKILKWDHFIDCQKLKLVVLIGHQYQEKAMNLTHLVNNWPKIICLLTDSYYLKSLTFGAKVERLPTSLNKLRVMDPFEFNFDVEDQIVIRVRSRKWTYEDIC</sequence>
<evidence type="ECO:0000313" key="2">
    <source>
        <dbReference type="Proteomes" id="UP000222542"/>
    </source>
</evidence>
<gene>
    <name evidence="1" type="ORF">T459_20094</name>
</gene>
<dbReference type="Proteomes" id="UP000222542">
    <property type="component" value="Unassembled WGS sequence"/>
</dbReference>
<reference evidence="1 2" key="1">
    <citation type="journal article" date="2014" name="Nat. Genet.">
        <title>Genome sequence of the hot pepper provides insights into the evolution of pungency in Capsicum species.</title>
        <authorList>
            <person name="Kim S."/>
            <person name="Park M."/>
            <person name="Yeom S.I."/>
            <person name="Kim Y.M."/>
            <person name="Lee J.M."/>
            <person name="Lee H.A."/>
            <person name="Seo E."/>
            <person name="Choi J."/>
            <person name="Cheong K."/>
            <person name="Kim K.T."/>
            <person name="Jung K."/>
            <person name="Lee G.W."/>
            <person name="Oh S.K."/>
            <person name="Bae C."/>
            <person name="Kim S.B."/>
            <person name="Lee H.Y."/>
            <person name="Kim S.Y."/>
            <person name="Kim M.S."/>
            <person name="Kang B.C."/>
            <person name="Jo Y.D."/>
            <person name="Yang H.B."/>
            <person name="Jeong H.J."/>
            <person name="Kang W.H."/>
            <person name="Kwon J.K."/>
            <person name="Shin C."/>
            <person name="Lim J.Y."/>
            <person name="Park J.H."/>
            <person name="Huh J.H."/>
            <person name="Kim J.S."/>
            <person name="Kim B.D."/>
            <person name="Cohen O."/>
            <person name="Paran I."/>
            <person name="Suh M.C."/>
            <person name="Lee S.B."/>
            <person name="Kim Y.K."/>
            <person name="Shin Y."/>
            <person name="Noh S.J."/>
            <person name="Park J."/>
            <person name="Seo Y.S."/>
            <person name="Kwon S.Y."/>
            <person name="Kim H.A."/>
            <person name="Park J.M."/>
            <person name="Kim H.J."/>
            <person name="Choi S.B."/>
            <person name="Bosland P.W."/>
            <person name="Reeves G."/>
            <person name="Jo S.H."/>
            <person name="Lee B.W."/>
            <person name="Cho H.T."/>
            <person name="Choi H.S."/>
            <person name="Lee M.S."/>
            <person name="Yu Y."/>
            <person name="Do Choi Y."/>
            <person name="Park B.S."/>
            <person name="van Deynze A."/>
            <person name="Ashrafi H."/>
            <person name="Hill T."/>
            <person name="Kim W.T."/>
            <person name="Pai H.S."/>
            <person name="Ahn H.K."/>
            <person name="Yeam I."/>
            <person name="Giovannoni J.J."/>
            <person name="Rose J.K."/>
            <person name="Sorensen I."/>
            <person name="Lee S.J."/>
            <person name="Kim R.W."/>
            <person name="Choi I.Y."/>
            <person name="Choi B.S."/>
            <person name="Lim J.S."/>
            <person name="Lee Y.H."/>
            <person name="Choi D."/>
        </authorList>
    </citation>
    <scope>NUCLEOTIDE SEQUENCE [LARGE SCALE GENOMIC DNA]</scope>
    <source>
        <strain evidence="2">cv. CM334</strain>
    </source>
</reference>
<protein>
    <submittedName>
        <fullName evidence="1">Uncharacterized protein</fullName>
    </submittedName>
</protein>
<name>A0A2G2Z3I5_CAPAN</name>
<dbReference type="Gramene" id="PHT76572">
    <property type="protein sequence ID" value="PHT76572"/>
    <property type="gene ID" value="T459_20094"/>
</dbReference>
<evidence type="ECO:0000313" key="1">
    <source>
        <dbReference type="EMBL" id="PHT76572.1"/>
    </source>
</evidence>